<dbReference type="AlphaFoldDB" id="A0AAV8FTE2"/>
<evidence type="ECO:0008006" key="10">
    <source>
        <dbReference type="Google" id="ProtNLM"/>
    </source>
</evidence>
<evidence type="ECO:0000256" key="5">
    <source>
        <dbReference type="SAM" id="MobiDB-lite"/>
    </source>
</evidence>
<dbReference type="GO" id="GO:0004553">
    <property type="term" value="F:hydrolase activity, hydrolyzing O-glycosyl compounds"/>
    <property type="evidence" value="ECO:0007669"/>
    <property type="project" value="InterPro"/>
</dbReference>
<dbReference type="GO" id="GO:0015629">
    <property type="term" value="C:actin cytoskeleton"/>
    <property type="evidence" value="ECO:0007669"/>
    <property type="project" value="TreeGrafter"/>
</dbReference>
<dbReference type="GO" id="GO:0005737">
    <property type="term" value="C:cytoplasm"/>
    <property type="evidence" value="ECO:0007669"/>
    <property type="project" value="TreeGrafter"/>
</dbReference>
<dbReference type="GO" id="GO:0000272">
    <property type="term" value="P:polysaccharide catabolic process"/>
    <property type="evidence" value="ECO:0007669"/>
    <property type="project" value="InterPro"/>
</dbReference>
<dbReference type="EMBL" id="JAMFTS010000002">
    <property type="protein sequence ID" value="KAJ4796522.1"/>
    <property type="molecule type" value="Genomic_DNA"/>
</dbReference>
<dbReference type="InterPro" id="IPR017853">
    <property type="entry name" value="GH"/>
</dbReference>
<reference evidence="8" key="1">
    <citation type="submission" date="2022-08" db="EMBL/GenBank/DDBJ databases">
        <authorList>
            <person name="Marques A."/>
        </authorList>
    </citation>
    <scope>NUCLEOTIDE SEQUENCE</scope>
    <source>
        <strain evidence="8">RhyPub2mFocal</strain>
        <tissue evidence="8">Leaves</tissue>
    </source>
</reference>
<dbReference type="Gene3D" id="2.80.10.50">
    <property type="match status" value="1"/>
</dbReference>
<evidence type="ECO:0000256" key="4">
    <source>
        <dbReference type="RuleBase" id="RU361153"/>
    </source>
</evidence>
<dbReference type="CDD" id="cd00257">
    <property type="entry name" value="beta-trefoil_FSCN-like"/>
    <property type="match status" value="1"/>
</dbReference>
<evidence type="ECO:0000313" key="9">
    <source>
        <dbReference type="Proteomes" id="UP001140206"/>
    </source>
</evidence>
<feature type="compositionally biased region" description="Basic and acidic residues" evidence="5">
    <location>
        <begin position="364"/>
        <end position="374"/>
    </location>
</feature>
<protein>
    <recommendedName>
        <fullName evidence="10">Mannan endo-1,4-beta-mannosidase</fullName>
    </recommendedName>
</protein>
<keyword evidence="2 4" id="KW-0378">Hydrolase</keyword>
<keyword evidence="3 4" id="KW-0326">Glycosidase</keyword>
<dbReference type="GO" id="GO:0007163">
    <property type="term" value="P:establishment or maintenance of cell polarity"/>
    <property type="evidence" value="ECO:0007669"/>
    <property type="project" value="TreeGrafter"/>
</dbReference>
<dbReference type="Proteomes" id="UP001140206">
    <property type="component" value="Chromosome 2"/>
</dbReference>
<comment type="caution">
    <text evidence="8">The sequence shown here is derived from an EMBL/GenBank/DDBJ whole genome shotgun (WGS) entry which is preliminary data.</text>
</comment>
<dbReference type="PANTHER" id="PTHR10551:SF14">
    <property type="entry name" value="CELLULASE CONTAINING PROTEIN, EXPRESSED"/>
    <property type="match status" value="1"/>
</dbReference>
<evidence type="ECO:0000256" key="1">
    <source>
        <dbReference type="ARBA" id="ARBA00005641"/>
    </source>
</evidence>
<evidence type="ECO:0000259" key="7">
    <source>
        <dbReference type="Pfam" id="PF25490"/>
    </source>
</evidence>
<feature type="domain" description="DUF7910" evidence="7">
    <location>
        <begin position="121"/>
        <end position="260"/>
    </location>
</feature>
<evidence type="ECO:0000313" key="8">
    <source>
        <dbReference type="EMBL" id="KAJ4796522.1"/>
    </source>
</evidence>
<evidence type="ECO:0000256" key="2">
    <source>
        <dbReference type="ARBA" id="ARBA00022801"/>
    </source>
</evidence>
<comment type="similarity">
    <text evidence="1 4">Belongs to the glycosyl hydrolase 5 (cellulase A) family.</text>
</comment>
<dbReference type="SUPFAM" id="SSF50405">
    <property type="entry name" value="Actin-crosslinking proteins"/>
    <property type="match status" value="1"/>
</dbReference>
<dbReference type="PANTHER" id="PTHR10551">
    <property type="entry name" value="FASCIN"/>
    <property type="match status" value="1"/>
</dbReference>
<dbReference type="InterPro" id="IPR057232">
    <property type="entry name" value="DUF7910"/>
</dbReference>
<dbReference type="GO" id="GO:0051015">
    <property type="term" value="F:actin filament binding"/>
    <property type="evidence" value="ECO:0007669"/>
    <property type="project" value="InterPro"/>
</dbReference>
<name>A0AAV8FTE2_9POAL</name>
<proteinExistence type="inferred from homology"/>
<dbReference type="InterPro" id="IPR001547">
    <property type="entry name" value="Glyco_hydro_5"/>
</dbReference>
<gene>
    <name evidence="8" type="ORF">LUZ62_047768</name>
</gene>
<dbReference type="GO" id="GO:0051017">
    <property type="term" value="P:actin filament bundle assembly"/>
    <property type="evidence" value="ECO:0007669"/>
    <property type="project" value="TreeGrafter"/>
</dbReference>
<feature type="region of interest" description="Disordered" evidence="5">
    <location>
        <begin position="353"/>
        <end position="374"/>
    </location>
</feature>
<dbReference type="SUPFAM" id="SSF51445">
    <property type="entry name" value="(Trans)glycosidases"/>
    <property type="match status" value="1"/>
</dbReference>
<sequence length="572" mass="64177">MQLIFPNVFYESYKSIWSICHAALVACVLSVLRLPPWNSAQNIPCFYYKYSRTTARAKNKRAEKNKMALVMHSQRLFLIIISSCFVALSSSASLPVKAVNLGGWLVTEGWMTPWLFDNIPNRQMLDGTQVQLKSLKLNTYISAESGGDSVIVADRTSASGWETFKLWRVDETTFNLRVFQGQFVRVSTQSSRLVAKATNPSASEKFVIIRNSNNPSHVRIRAPNGLFVQAKTTNTVTADYSQEGTSWGNNDPSVFEVTFVGGQLTGEFQLTNGYGSGAASVLTNHWSTYITEDDFRSMANDKLTAVRIPVGWWIASDQNPPKPFVGGSLQYLDNAFDWAERYNLGVIVDLHAPPGGSQNGNDHSGTRDGTKDWGTDESIDRTVGVIDFLASRYRQRSGLLAIELINEPWAPDVSLDKLTKYYRAGHQAVRKYTPNAYVILSNRLGHADRTELLQFAKDLDKSVIDVHYYNLYSDMFSSMTAQQNVDYVKNDRSKELSSIMVADGPSVFVGEWTGEFGHSGGASQKDYQTFAQAQLEVFGRATFGWAYWSWKNNDAHNHWSLKWMIDKGYISL</sequence>
<evidence type="ECO:0000256" key="3">
    <source>
        <dbReference type="ARBA" id="ARBA00023295"/>
    </source>
</evidence>
<accession>A0AAV8FTE2</accession>
<dbReference type="GO" id="GO:0016477">
    <property type="term" value="P:cell migration"/>
    <property type="evidence" value="ECO:0007669"/>
    <property type="project" value="TreeGrafter"/>
</dbReference>
<dbReference type="Pfam" id="PF00150">
    <property type="entry name" value="Cellulase"/>
    <property type="match status" value="1"/>
</dbReference>
<evidence type="ECO:0000259" key="6">
    <source>
        <dbReference type="Pfam" id="PF00150"/>
    </source>
</evidence>
<dbReference type="Pfam" id="PF25490">
    <property type="entry name" value="DUF7910"/>
    <property type="match status" value="1"/>
</dbReference>
<dbReference type="FunFam" id="2.80.10.50:FF:000056">
    <property type="entry name" value="Glucan 1,3-beta-glucosidase A"/>
    <property type="match status" value="1"/>
</dbReference>
<organism evidence="8 9">
    <name type="scientific">Rhynchospora pubera</name>
    <dbReference type="NCBI Taxonomy" id="906938"/>
    <lineage>
        <taxon>Eukaryota</taxon>
        <taxon>Viridiplantae</taxon>
        <taxon>Streptophyta</taxon>
        <taxon>Embryophyta</taxon>
        <taxon>Tracheophyta</taxon>
        <taxon>Spermatophyta</taxon>
        <taxon>Magnoliopsida</taxon>
        <taxon>Liliopsida</taxon>
        <taxon>Poales</taxon>
        <taxon>Cyperaceae</taxon>
        <taxon>Cyperoideae</taxon>
        <taxon>Rhynchosporeae</taxon>
        <taxon>Rhynchospora</taxon>
    </lineage>
</organism>
<dbReference type="InterPro" id="IPR008999">
    <property type="entry name" value="Actin-crosslinking"/>
</dbReference>
<keyword evidence="9" id="KW-1185">Reference proteome</keyword>
<feature type="domain" description="Glycoside hydrolase family 5" evidence="6">
    <location>
        <begin position="283"/>
        <end position="553"/>
    </location>
</feature>
<dbReference type="InterPro" id="IPR010431">
    <property type="entry name" value="Fascin"/>
</dbReference>
<dbReference type="Gene3D" id="3.20.20.80">
    <property type="entry name" value="Glycosidases"/>
    <property type="match status" value="1"/>
</dbReference>